<sequence>MFAWVFMTTSERTICYSNIQYLPQTSSKSAKQKKAQDNETAEWGTDSTQAMCEETRDFPLQLDDGKKRTMGDLYDVTPKELISKVALEEKVFKTWYHGRVALMGDGMFWHNFLGDPLDPLRV</sequence>
<evidence type="ECO:0000313" key="3">
    <source>
        <dbReference type="Proteomes" id="UP000707451"/>
    </source>
</evidence>
<feature type="region of interest" description="Disordered" evidence="1">
    <location>
        <begin position="25"/>
        <end position="48"/>
    </location>
</feature>
<dbReference type="Proteomes" id="UP000707451">
    <property type="component" value="Unassembled WGS sequence"/>
</dbReference>
<keyword evidence="3" id="KW-1185">Reference proteome</keyword>
<dbReference type="EMBL" id="JAHRHY010000002">
    <property type="protein sequence ID" value="KAG9071571.1"/>
    <property type="molecule type" value="Genomic_DNA"/>
</dbReference>
<evidence type="ECO:0000313" key="2">
    <source>
        <dbReference type="EMBL" id="KAG9071571.1"/>
    </source>
</evidence>
<reference evidence="2" key="1">
    <citation type="submission" date="2021-06" db="EMBL/GenBank/DDBJ databases">
        <title>Genome Sequence of Mortierella hyaline Strain SCG-10, a Cold-Adapted, Nitrate-Reducing Fungus Isolated from Soil in Minnesota, USA.</title>
        <authorList>
            <person name="Aldossari N."/>
        </authorList>
    </citation>
    <scope>NUCLEOTIDE SEQUENCE</scope>
    <source>
        <strain evidence="2">SCG-10</strain>
    </source>
</reference>
<accession>A0A9P7Y2H3</accession>
<organism evidence="2 3">
    <name type="scientific">Linnemannia hyalina</name>
    <dbReference type="NCBI Taxonomy" id="64524"/>
    <lineage>
        <taxon>Eukaryota</taxon>
        <taxon>Fungi</taxon>
        <taxon>Fungi incertae sedis</taxon>
        <taxon>Mucoromycota</taxon>
        <taxon>Mortierellomycotina</taxon>
        <taxon>Mortierellomycetes</taxon>
        <taxon>Mortierellales</taxon>
        <taxon>Mortierellaceae</taxon>
        <taxon>Linnemannia</taxon>
    </lineage>
</organism>
<name>A0A9P7Y2H3_9FUNG</name>
<dbReference type="AlphaFoldDB" id="A0A9P7Y2H3"/>
<proteinExistence type="predicted"/>
<evidence type="ECO:0000256" key="1">
    <source>
        <dbReference type="SAM" id="MobiDB-lite"/>
    </source>
</evidence>
<protein>
    <submittedName>
        <fullName evidence="2">Uncharacterized protein</fullName>
    </submittedName>
</protein>
<gene>
    <name evidence="2" type="ORF">KI688_005783</name>
</gene>
<dbReference type="OrthoDB" id="655030at2759"/>
<comment type="caution">
    <text evidence="2">The sequence shown here is derived from an EMBL/GenBank/DDBJ whole genome shotgun (WGS) entry which is preliminary data.</text>
</comment>